<name>A0A285PIV0_9HYPH</name>
<dbReference type="InterPro" id="IPR016155">
    <property type="entry name" value="Mopterin_synth/thiamin_S_b"/>
</dbReference>
<accession>A0A285PIV0</accession>
<dbReference type="CDD" id="cd00565">
    <property type="entry name" value="Ubl_ThiS"/>
    <property type="match status" value="1"/>
</dbReference>
<evidence type="ECO:0000313" key="1">
    <source>
        <dbReference type="EMBL" id="SNZ21649.1"/>
    </source>
</evidence>
<organism evidence="1 2">
    <name type="scientific">Cohaesibacter gelatinilyticus</name>
    <dbReference type="NCBI Taxonomy" id="372072"/>
    <lineage>
        <taxon>Bacteria</taxon>
        <taxon>Pseudomonadati</taxon>
        <taxon>Pseudomonadota</taxon>
        <taxon>Alphaproteobacteria</taxon>
        <taxon>Hyphomicrobiales</taxon>
        <taxon>Cohaesibacteraceae</taxon>
    </lineage>
</organism>
<gene>
    <name evidence="1" type="ORF">SAMN06265368_4774</name>
</gene>
<sequence length="65" mass="7015">MKLIVNGETTTVEATTLSSLLEEMEFSGDWLATAVDGELVAAEDRDAFLLKEGQRVEILSPMQGG</sequence>
<reference evidence="1 2" key="1">
    <citation type="submission" date="2017-09" db="EMBL/GenBank/DDBJ databases">
        <authorList>
            <person name="Ehlers B."/>
            <person name="Leendertz F.H."/>
        </authorList>
    </citation>
    <scope>NUCLEOTIDE SEQUENCE [LARGE SCALE GENOMIC DNA]</scope>
    <source>
        <strain evidence="1 2">DSM 18289</strain>
    </source>
</reference>
<dbReference type="RefSeq" id="WP_097156026.1">
    <property type="nucleotide sequence ID" value="NZ_OBEL01000010.1"/>
</dbReference>
<dbReference type="InterPro" id="IPR012675">
    <property type="entry name" value="Beta-grasp_dom_sf"/>
</dbReference>
<dbReference type="EMBL" id="OBEL01000010">
    <property type="protein sequence ID" value="SNZ21649.1"/>
    <property type="molecule type" value="Genomic_DNA"/>
</dbReference>
<dbReference type="SUPFAM" id="SSF54285">
    <property type="entry name" value="MoaD/ThiS"/>
    <property type="match status" value="1"/>
</dbReference>
<dbReference type="InterPro" id="IPR010035">
    <property type="entry name" value="Thi_S"/>
</dbReference>
<dbReference type="Proteomes" id="UP000219439">
    <property type="component" value="Unassembled WGS sequence"/>
</dbReference>
<dbReference type="Pfam" id="PF02597">
    <property type="entry name" value="ThiS"/>
    <property type="match status" value="1"/>
</dbReference>
<dbReference type="NCBIfam" id="TIGR01683">
    <property type="entry name" value="thiS"/>
    <property type="match status" value="1"/>
</dbReference>
<dbReference type="Gene3D" id="3.10.20.30">
    <property type="match status" value="1"/>
</dbReference>
<dbReference type="OrthoDB" id="197113at2"/>
<keyword evidence="2" id="KW-1185">Reference proteome</keyword>
<dbReference type="AlphaFoldDB" id="A0A285PIV0"/>
<evidence type="ECO:0000313" key="2">
    <source>
        <dbReference type="Proteomes" id="UP000219439"/>
    </source>
</evidence>
<protein>
    <submittedName>
        <fullName evidence="1">Sulfur carrier protein</fullName>
    </submittedName>
</protein>
<dbReference type="InterPro" id="IPR003749">
    <property type="entry name" value="ThiS/MoaD-like"/>
</dbReference>
<proteinExistence type="predicted"/>